<comment type="caution">
    <text evidence="1">The sequence shown here is derived from an EMBL/GenBank/DDBJ whole genome shotgun (WGS) entry which is preliminary data.</text>
</comment>
<evidence type="ECO:0000313" key="2">
    <source>
        <dbReference type="Proteomes" id="UP000663855"/>
    </source>
</evidence>
<dbReference type="Proteomes" id="UP000663855">
    <property type="component" value="Unassembled WGS sequence"/>
</dbReference>
<gene>
    <name evidence="1" type="ORF">CJN711_LOCUS32501</name>
</gene>
<feature type="non-terminal residue" evidence="1">
    <location>
        <position position="22"/>
    </location>
</feature>
<dbReference type="AlphaFoldDB" id="A0A815YUP5"/>
<name>A0A815YUP5_9BILA</name>
<dbReference type="EMBL" id="CAJNOV010015572">
    <property type="protein sequence ID" value="CAF1576463.1"/>
    <property type="molecule type" value="Genomic_DNA"/>
</dbReference>
<protein>
    <submittedName>
        <fullName evidence="1">Uncharacterized protein</fullName>
    </submittedName>
</protein>
<sequence>MILEQDSSCPQGFMVWAGISSY</sequence>
<proteinExistence type="predicted"/>
<organism evidence="1 2">
    <name type="scientific">Rotaria magnacalcarata</name>
    <dbReference type="NCBI Taxonomy" id="392030"/>
    <lineage>
        <taxon>Eukaryota</taxon>
        <taxon>Metazoa</taxon>
        <taxon>Spiralia</taxon>
        <taxon>Gnathifera</taxon>
        <taxon>Rotifera</taxon>
        <taxon>Eurotatoria</taxon>
        <taxon>Bdelloidea</taxon>
        <taxon>Philodinida</taxon>
        <taxon>Philodinidae</taxon>
        <taxon>Rotaria</taxon>
    </lineage>
</organism>
<evidence type="ECO:0000313" key="1">
    <source>
        <dbReference type="EMBL" id="CAF1576463.1"/>
    </source>
</evidence>
<reference evidence="1" key="1">
    <citation type="submission" date="2021-02" db="EMBL/GenBank/DDBJ databases">
        <authorList>
            <person name="Nowell W R."/>
        </authorList>
    </citation>
    <scope>NUCLEOTIDE SEQUENCE</scope>
</reference>
<accession>A0A815YUP5</accession>